<dbReference type="GO" id="GO:0015562">
    <property type="term" value="F:efflux transmembrane transporter activity"/>
    <property type="evidence" value="ECO:0007669"/>
    <property type="project" value="TreeGrafter"/>
</dbReference>
<evidence type="ECO:0000313" key="6">
    <source>
        <dbReference type="EMBL" id="SEG47850.1"/>
    </source>
</evidence>
<dbReference type="Gene3D" id="2.40.420.20">
    <property type="match status" value="1"/>
</dbReference>
<dbReference type="AlphaFoldDB" id="A0A1H6AHW9"/>
<feature type="transmembrane region" description="Helical" evidence="4">
    <location>
        <begin position="5"/>
        <end position="22"/>
    </location>
</feature>
<dbReference type="Gene3D" id="1.10.287.470">
    <property type="entry name" value="Helix hairpin bin"/>
    <property type="match status" value="1"/>
</dbReference>
<reference evidence="6 7" key="1">
    <citation type="submission" date="2016-10" db="EMBL/GenBank/DDBJ databases">
        <authorList>
            <person name="de Groot N.N."/>
        </authorList>
    </citation>
    <scope>NUCLEOTIDE SEQUENCE [LARGE SCALE GENOMIC DNA]</scope>
    <source>
        <strain evidence="6 7">DSM 22012</strain>
    </source>
</reference>
<accession>A0A1H6AHW9</accession>
<evidence type="ECO:0000256" key="4">
    <source>
        <dbReference type="SAM" id="Phobius"/>
    </source>
</evidence>
<dbReference type="Proteomes" id="UP000236745">
    <property type="component" value="Unassembled WGS sequence"/>
</dbReference>
<keyword evidence="7" id="KW-1185">Reference proteome</keyword>
<feature type="coiled-coil region" evidence="2">
    <location>
        <begin position="108"/>
        <end position="175"/>
    </location>
</feature>
<keyword evidence="4" id="KW-0812">Transmembrane</keyword>
<proteinExistence type="inferred from homology"/>
<keyword evidence="4" id="KW-1133">Transmembrane helix</keyword>
<feature type="region of interest" description="Disordered" evidence="3">
    <location>
        <begin position="385"/>
        <end position="407"/>
    </location>
</feature>
<feature type="domain" description="Multidrug resistance protein MdtA-like C-terminal permuted SH3" evidence="5">
    <location>
        <begin position="315"/>
        <end position="368"/>
    </location>
</feature>
<dbReference type="PANTHER" id="PTHR30469:SF12">
    <property type="entry name" value="MULTIDRUG RESISTANCE PROTEIN MDTA"/>
    <property type="match status" value="1"/>
</dbReference>
<dbReference type="Gene3D" id="2.40.50.100">
    <property type="match status" value="1"/>
</dbReference>
<protein>
    <submittedName>
        <fullName evidence="6">RND family efflux transporter, MFP subunit</fullName>
    </submittedName>
</protein>
<dbReference type="EMBL" id="FNVQ01000002">
    <property type="protein sequence ID" value="SEG47850.1"/>
    <property type="molecule type" value="Genomic_DNA"/>
</dbReference>
<keyword evidence="2" id="KW-0175">Coiled coil</keyword>
<dbReference type="PANTHER" id="PTHR30469">
    <property type="entry name" value="MULTIDRUG RESISTANCE PROTEIN MDTA"/>
    <property type="match status" value="1"/>
</dbReference>
<name>A0A1H6AHW9_9GAMM</name>
<dbReference type="GO" id="GO:1990281">
    <property type="term" value="C:efflux pump complex"/>
    <property type="evidence" value="ECO:0007669"/>
    <property type="project" value="TreeGrafter"/>
</dbReference>
<evidence type="ECO:0000256" key="1">
    <source>
        <dbReference type="ARBA" id="ARBA00009477"/>
    </source>
</evidence>
<dbReference type="Pfam" id="PF25967">
    <property type="entry name" value="RND-MFP_C"/>
    <property type="match status" value="1"/>
</dbReference>
<dbReference type="SUPFAM" id="SSF111369">
    <property type="entry name" value="HlyD-like secretion proteins"/>
    <property type="match status" value="1"/>
</dbReference>
<sequence>MIKKLLPLVVIAVLGGISYLVFHNPPEANRMPAQREAAIGVEVREISPADFPIQIESYGRVRPRTQSELLPQVSGEVVWVHPDLRAGGFFEANEELLRIDDRDYRTALTEAQASLATARQTLSEERARSEQARADWTRLGNGGAVPDLVARMPQLNAAQAALASAEAAVSKAKLDLERTSIRVPYAGRVLEKSVDLGQVVSSGTALATVYAVDYIEVRLPIQSRDLAYIDLPERYRYSDEPSAPLPDVTFISDLVGYEEWQGKVVQTEGAIDEASRQLYVLGQIDDPYGAKAEGRVPLKIGQYVRARIQGRSINNAIVIPNRVIYQGSYVYLVENGTVQRREVSIGWQDEEQALISAGLETGDRLVMTTLGQVVSGTPVRVKDQAVVSSPEGAQIQTEAPAQHGGDS</sequence>
<organism evidence="6 7">
    <name type="scientific">Marinobacterium lutimaris</name>
    <dbReference type="NCBI Taxonomy" id="568106"/>
    <lineage>
        <taxon>Bacteria</taxon>
        <taxon>Pseudomonadati</taxon>
        <taxon>Pseudomonadota</taxon>
        <taxon>Gammaproteobacteria</taxon>
        <taxon>Oceanospirillales</taxon>
        <taxon>Oceanospirillaceae</taxon>
        <taxon>Marinobacterium</taxon>
    </lineage>
</organism>
<dbReference type="Gene3D" id="2.40.30.170">
    <property type="match status" value="1"/>
</dbReference>
<gene>
    <name evidence="6" type="ORF">SAMN05444390_10229</name>
</gene>
<dbReference type="OrthoDB" id="5730196at2"/>
<comment type="similarity">
    <text evidence="1">Belongs to the membrane fusion protein (MFP) (TC 8.A.1) family.</text>
</comment>
<evidence type="ECO:0000256" key="3">
    <source>
        <dbReference type="SAM" id="MobiDB-lite"/>
    </source>
</evidence>
<dbReference type="NCBIfam" id="TIGR01730">
    <property type="entry name" value="RND_mfp"/>
    <property type="match status" value="1"/>
</dbReference>
<evidence type="ECO:0000256" key="2">
    <source>
        <dbReference type="SAM" id="Coils"/>
    </source>
</evidence>
<dbReference type="RefSeq" id="WP_104003147.1">
    <property type="nucleotide sequence ID" value="NZ_FNVQ01000002.1"/>
</dbReference>
<evidence type="ECO:0000259" key="5">
    <source>
        <dbReference type="Pfam" id="PF25967"/>
    </source>
</evidence>
<dbReference type="InterPro" id="IPR006143">
    <property type="entry name" value="RND_pump_MFP"/>
</dbReference>
<keyword evidence="4" id="KW-0472">Membrane</keyword>
<evidence type="ECO:0000313" key="7">
    <source>
        <dbReference type="Proteomes" id="UP000236745"/>
    </source>
</evidence>
<dbReference type="InterPro" id="IPR058627">
    <property type="entry name" value="MdtA-like_C"/>
</dbReference>